<name>A0A2T1HPJ0_9HYPH</name>
<feature type="transmembrane region" description="Helical" evidence="1">
    <location>
        <begin position="123"/>
        <end position="142"/>
    </location>
</feature>
<dbReference type="SUPFAM" id="SSF48317">
    <property type="entry name" value="Acid phosphatase/Vanadium-dependent haloperoxidase"/>
    <property type="match status" value="1"/>
</dbReference>
<dbReference type="EMBL" id="PVZS01000023">
    <property type="protein sequence ID" value="PSC03546.1"/>
    <property type="molecule type" value="Genomic_DNA"/>
</dbReference>
<organism evidence="3 4">
    <name type="scientific">Alsobacter soli</name>
    <dbReference type="NCBI Taxonomy" id="2109933"/>
    <lineage>
        <taxon>Bacteria</taxon>
        <taxon>Pseudomonadati</taxon>
        <taxon>Pseudomonadota</taxon>
        <taxon>Alphaproteobacteria</taxon>
        <taxon>Hyphomicrobiales</taxon>
        <taxon>Alsobacteraceae</taxon>
        <taxon>Alsobacter</taxon>
    </lineage>
</organism>
<gene>
    <name evidence="3" type="ORF">SLNSH_18055</name>
</gene>
<dbReference type="InterPro" id="IPR033879">
    <property type="entry name" value="UPP_Pase"/>
</dbReference>
<dbReference type="PANTHER" id="PTHR14969:SF13">
    <property type="entry name" value="AT30094P"/>
    <property type="match status" value="1"/>
</dbReference>
<dbReference type="InterPro" id="IPR000326">
    <property type="entry name" value="PAP2/HPO"/>
</dbReference>
<dbReference type="Proteomes" id="UP000239772">
    <property type="component" value="Unassembled WGS sequence"/>
</dbReference>
<dbReference type="PANTHER" id="PTHR14969">
    <property type="entry name" value="SPHINGOSINE-1-PHOSPHATE PHOSPHOHYDROLASE"/>
    <property type="match status" value="1"/>
</dbReference>
<feature type="transmembrane region" description="Helical" evidence="1">
    <location>
        <begin position="54"/>
        <end position="78"/>
    </location>
</feature>
<feature type="transmembrane region" description="Helical" evidence="1">
    <location>
        <begin position="20"/>
        <end position="47"/>
    </location>
</feature>
<sequence length="204" mass="21627">MLALNERLFLLINASAHPDGALVAFASFVANDVVVAVALVLVASWAWGDHGKRAALLATAGATLVALGVNQLLGHLWYEPRPFMIGLGHTLSPHAAENSFPSDHGTFMFTIGLGLLATGASRFWGIVVCLAGVAVAWARVYLGVHFPIDMAGSAMVAGACSLLAAAAERPLGRHVVPFGNRLYDRSLDLLRFPSTLFPRTRSRA</sequence>
<keyword evidence="4" id="KW-1185">Reference proteome</keyword>
<evidence type="ECO:0000256" key="1">
    <source>
        <dbReference type="SAM" id="Phobius"/>
    </source>
</evidence>
<dbReference type="CDD" id="cd03385">
    <property type="entry name" value="PAP2_BcrC_like"/>
    <property type="match status" value="1"/>
</dbReference>
<comment type="caution">
    <text evidence="3">The sequence shown here is derived from an EMBL/GenBank/DDBJ whole genome shotgun (WGS) entry which is preliminary data.</text>
</comment>
<dbReference type="RefSeq" id="WP_106338418.1">
    <property type="nucleotide sequence ID" value="NZ_PVZS01000023.1"/>
</dbReference>
<keyword evidence="1" id="KW-0472">Membrane</keyword>
<feature type="domain" description="Phosphatidic acid phosphatase type 2/haloperoxidase" evidence="2">
    <location>
        <begin position="55"/>
        <end position="165"/>
    </location>
</feature>
<dbReference type="GO" id="GO:0005886">
    <property type="term" value="C:plasma membrane"/>
    <property type="evidence" value="ECO:0007669"/>
    <property type="project" value="InterPro"/>
</dbReference>
<protein>
    <submittedName>
        <fullName evidence="3">Undecaprenyl-diphosphatase</fullName>
    </submittedName>
</protein>
<dbReference type="InterPro" id="IPR036938">
    <property type="entry name" value="PAP2/HPO_sf"/>
</dbReference>
<dbReference type="AlphaFoldDB" id="A0A2T1HPJ0"/>
<evidence type="ECO:0000259" key="2">
    <source>
        <dbReference type="SMART" id="SM00014"/>
    </source>
</evidence>
<evidence type="ECO:0000313" key="4">
    <source>
        <dbReference type="Proteomes" id="UP000239772"/>
    </source>
</evidence>
<accession>A0A2T1HPJ0</accession>
<evidence type="ECO:0000313" key="3">
    <source>
        <dbReference type="EMBL" id="PSC03546.1"/>
    </source>
</evidence>
<dbReference type="GO" id="GO:0050380">
    <property type="term" value="F:undecaprenyl-diphosphatase activity"/>
    <property type="evidence" value="ECO:0007669"/>
    <property type="project" value="InterPro"/>
</dbReference>
<reference evidence="4" key="1">
    <citation type="submission" date="2018-03" db="EMBL/GenBank/DDBJ databases">
        <authorList>
            <person name="Sun L."/>
            <person name="Liu H."/>
            <person name="Chen W."/>
            <person name="Huang K."/>
            <person name="Liu W."/>
            <person name="Gao X."/>
        </authorList>
    </citation>
    <scope>NUCLEOTIDE SEQUENCE [LARGE SCALE GENOMIC DNA]</scope>
    <source>
        <strain evidence="4">SH9</strain>
    </source>
</reference>
<dbReference type="Gene3D" id="1.20.144.10">
    <property type="entry name" value="Phosphatidic acid phosphatase type 2/haloperoxidase"/>
    <property type="match status" value="1"/>
</dbReference>
<proteinExistence type="predicted"/>
<keyword evidence="1" id="KW-1133">Transmembrane helix</keyword>
<dbReference type="SMART" id="SM00014">
    <property type="entry name" value="acidPPc"/>
    <property type="match status" value="1"/>
</dbReference>
<dbReference type="Pfam" id="PF01569">
    <property type="entry name" value="PAP2"/>
    <property type="match status" value="1"/>
</dbReference>
<dbReference type="OrthoDB" id="9801622at2"/>
<keyword evidence="1" id="KW-0812">Transmembrane</keyword>